<dbReference type="Proteomes" id="UP000616201">
    <property type="component" value="Unassembled WGS sequence"/>
</dbReference>
<dbReference type="InterPro" id="IPR001853">
    <property type="entry name" value="DSBA-like_thioredoxin_dom"/>
</dbReference>
<dbReference type="Gene3D" id="3.40.30.10">
    <property type="entry name" value="Glutaredoxin"/>
    <property type="match status" value="1"/>
</dbReference>
<dbReference type="PANTHER" id="PTHR13887:SF41">
    <property type="entry name" value="THIOREDOXIN SUPERFAMILY PROTEIN"/>
    <property type="match status" value="1"/>
</dbReference>
<proteinExistence type="predicted"/>
<dbReference type="PANTHER" id="PTHR13887">
    <property type="entry name" value="GLUTATHIONE S-TRANSFERASE KAPPA"/>
    <property type="match status" value="1"/>
</dbReference>
<dbReference type="InterPro" id="IPR036249">
    <property type="entry name" value="Thioredoxin-like_sf"/>
</dbReference>
<evidence type="ECO:0000259" key="1">
    <source>
        <dbReference type="Pfam" id="PF01323"/>
    </source>
</evidence>
<comment type="caution">
    <text evidence="2">The sequence shown here is derived from an EMBL/GenBank/DDBJ whole genome shotgun (WGS) entry which is preliminary data.</text>
</comment>
<dbReference type="CDD" id="cd03024">
    <property type="entry name" value="DsbA_FrnE"/>
    <property type="match status" value="1"/>
</dbReference>
<dbReference type="SUPFAM" id="SSF52833">
    <property type="entry name" value="Thioredoxin-like"/>
    <property type="match status" value="1"/>
</dbReference>
<keyword evidence="3" id="KW-1185">Reference proteome</keyword>
<dbReference type="AlphaFoldDB" id="A0A928UXM6"/>
<dbReference type="EMBL" id="PRDK01000009">
    <property type="protein sequence ID" value="MBE8715156.1"/>
    <property type="molecule type" value="Genomic_DNA"/>
</dbReference>
<feature type="domain" description="DSBA-like thioredoxin" evidence="1">
    <location>
        <begin position="8"/>
        <end position="209"/>
    </location>
</feature>
<sequence>MQKNQLKIEVWSDVMCPFCYIGKRKIEQALADFPDREQVAIEWKSYQLNPNLVTDTTISTAEFLAKHKGISTEQAEEMNQYVSDMASKVGLEFNFKQAVVANSFQAHAFSHFAKASGKQNEAEELLFKAYFTEGKNIDDVEVLATMAEELGLNKEDLLKALAENTYADAVKEDILESQQIGVRGVPFFVFDRKYAISGAQEAQVFEDTLHKTFTEWKKKQPSLTIIEGESCGPDGCD</sequence>
<evidence type="ECO:0000313" key="2">
    <source>
        <dbReference type="EMBL" id="MBE8715156.1"/>
    </source>
</evidence>
<dbReference type="RefSeq" id="WP_196937007.1">
    <property type="nucleotide sequence ID" value="NZ_MU158698.1"/>
</dbReference>
<gene>
    <name evidence="2" type="ORF">C4F49_15845</name>
</gene>
<dbReference type="GO" id="GO:0016491">
    <property type="term" value="F:oxidoreductase activity"/>
    <property type="evidence" value="ECO:0007669"/>
    <property type="project" value="InterPro"/>
</dbReference>
<reference evidence="2" key="1">
    <citation type="submission" date="2018-02" db="EMBL/GenBank/DDBJ databases">
        <authorList>
            <person name="Vasarhelyi B.M."/>
            <person name="Deshmukh S."/>
            <person name="Balint B."/>
            <person name="Kukolya J."/>
        </authorList>
    </citation>
    <scope>NUCLEOTIDE SEQUENCE</scope>
    <source>
        <strain evidence="2">KB22</strain>
    </source>
</reference>
<protein>
    <submittedName>
        <fullName evidence="2">Disulfide bond formation protein DsbA</fullName>
    </submittedName>
</protein>
<dbReference type="Pfam" id="PF01323">
    <property type="entry name" value="DSBA"/>
    <property type="match status" value="1"/>
</dbReference>
<organism evidence="2 3">
    <name type="scientific">Sphingobacterium hungaricum</name>
    <dbReference type="NCBI Taxonomy" id="2082723"/>
    <lineage>
        <taxon>Bacteria</taxon>
        <taxon>Pseudomonadati</taxon>
        <taxon>Bacteroidota</taxon>
        <taxon>Sphingobacteriia</taxon>
        <taxon>Sphingobacteriales</taxon>
        <taxon>Sphingobacteriaceae</taxon>
        <taxon>Sphingobacterium</taxon>
    </lineage>
</organism>
<name>A0A928UXM6_9SPHI</name>
<evidence type="ECO:0000313" key="3">
    <source>
        <dbReference type="Proteomes" id="UP000616201"/>
    </source>
</evidence>
<accession>A0A928UXM6</accession>